<feature type="coiled-coil region" evidence="1">
    <location>
        <begin position="41"/>
        <end position="68"/>
    </location>
</feature>
<dbReference type="Pfam" id="PF02591">
    <property type="entry name" value="Zn_ribbon_9"/>
    <property type="match status" value="1"/>
</dbReference>
<feature type="domain" description="C4-type zinc ribbon" evidence="2">
    <location>
        <begin position="214"/>
        <end position="246"/>
    </location>
</feature>
<dbReference type="Gene3D" id="1.10.287.1490">
    <property type="match status" value="1"/>
</dbReference>
<dbReference type="PANTHER" id="PTHR39082">
    <property type="entry name" value="PHOSPHOLIPASE C-BETA-2-RELATED"/>
    <property type="match status" value="1"/>
</dbReference>
<dbReference type="InterPro" id="IPR052376">
    <property type="entry name" value="Oxidative_Scav/Glycosyltrans"/>
</dbReference>
<organism evidence="3 4">
    <name type="scientific">Helicobacter gastrofelis</name>
    <dbReference type="NCBI Taxonomy" id="2849642"/>
    <lineage>
        <taxon>Bacteria</taxon>
        <taxon>Pseudomonadati</taxon>
        <taxon>Campylobacterota</taxon>
        <taxon>Epsilonproteobacteria</taxon>
        <taxon>Campylobacterales</taxon>
        <taxon>Helicobacteraceae</taxon>
        <taxon>Helicobacter</taxon>
    </lineage>
</organism>
<keyword evidence="1" id="KW-0175">Coiled coil</keyword>
<protein>
    <submittedName>
        <fullName evidence="3">Zinc ribbon domain-containing protein</fullName>
    </submittedName>
</protein>
<evidence type="ECO:0000256" key="1">
    <source>
        <dbReference type="SAM" id="Coils"/>
    </source>
</evidence>
<name>A0ABM7SCT1_9HELI</name>
<gene>
    <name evidence="3" type="ORF">NHP190012_01680</name>
</gene>
<dbReference type="EMBL" id="AP024819">
    <property type="protein sequence ID" value="BCZ18526.1"/>
    <property type="molecule type" value="Genomic_DNA"/>
</dbReference>
<dbReference type="PANTHER" id="PTHR39082:SF1">
    <property type="entry name" value="SCAVENGER RECEPTOR CLASS A MEMBER 3"/>
    <property type="match status" value="1"/>
</dbReference>
<accession>A0ABM7SCT1</accession>
<evidence type="ECO:0000313" key="4">
    <source>
        <dbReference type="Proteomes" id="UP000826146"/>
    </source>
</evidence>
<feature type="coiled-coil region" evidence="1">
    <location>
        <begin position="113"/>
        <end position="182"/>
    </location>
</feature>
<evidence type="ECO:0000313" key="3">
    <source>
        <dbReference type="EMBL" id="BCZ18526.1"/>
    </source>
</evidence>
<dbReference type="InterPro" id="IPR003743">
    <property type="entry name" value="Zf-RING_7"/>
</dbReference>
<reference evidence="3 4" key="1">
    <citation type="submission" date="2021-07" db="EMBL/GenBank/DDBJ databases">
        <title>Novel Helicobacter sp. Isolated from a cat.</title>
        <authorList>
            <person name="Rimbara E."/>
            <person name="Suzuki M."/>
        </authorList>
    </citation>
    <scope>NUCLEOTIDE SEQUENCE [LARGE SCALE GENOMIC DNA]</scope>
    <source>
        <strain evidence="4">NHP19-012</strain>
    </source>
</reference>
<dbReference type="Proteomes" id="UP000826146">
    <property type="component" value="Chromosome"/>
</dbReference>
<proteinExistence type="predicted"/>
<keyword evidence="4" id="KW-1185">Reference proteome</keyword>
<sequence length="254" mass="29255">MLDYSIVKIHLYLRFDMNAHLVQLIQIAKLDKDIEALEPLIKAKRADLDKALATRQKKQAEYALLEEEKGSLHLQIQKNEQALYETNAKVDSIQKKISQVKSERELRSLGIEEDITKERANQANKEIERLQIESAHKSKLQETLQSALEDLEQEIATLEQKVETETAEIKEQQQRIFQEKQDLTLKMDHKLIAFYEKIRRWAGNTCVVSVKKQACGGCFIRINDRTYAEVLSSSDILTCPHCGRILYIDTAQSA</sequence>
<evidence type="ECO:0000259" key="2">
    <source>
        <dbReference type="Pfam" id="PF02591"/>
    </source>
</evidence>